<gene>
    <name evidence="3" type="ORF">EIK76_05005</name>
</gene>
<sequence length="294" mass="31708">MLFFKRKLTKTAGMLSLILASTAPGFSYADTAAVAETTPQLSVQLWSVKDAMQADFEGTLTKLAAMGFDGVEFAGFFGNYANDPAALKAFLDKLGLKASGAHVPFEKLSPEQLNTTVAFYKAIDCHYLIIPMDQRAFTVEGAKAVAADLAAVQEKLTPLGMQVGYHNHKPEMLGEMGKTPWDVIGKNTNSKVILQQDVGWTEVAGKDPVDFVKAYPGRTITTHYKASAPEPGNTEDPILGKDSTDWKALINANKTIGGTQWLVVEQESYPAGMTPMQSVEASLKGLQAIIAETK</sequence>
<comment type="caution">
    <text evidence="3">The sequence shown here is derived from an EMBL/GenBank/DDBJ whole genome shotgun (WGS) entry which is preliminary data.</text>
</comment>
<organism evidence="3 4">
    <name type="scientific">Rheinheimera mesophila</name>
    <dbReference type="NCBI Taxonomy" id="1547515"/>
    <lineage>
        <taxon>Bacteria</taxon>
        <taxon>Pseudomonadati</taxon>
        <taxon>Pseudomonadota</taxon>
        <taxon>Gammaproteobacteria</taxon>
        <taxon>Chromatiales</taxon>
        <taxon>Chromatiaceae</taxon>
        <taxon>Rheinheimera</taxon>
    </lineage>
</organism>
<dbReference type="PANTHER" id="PTHR12110">
    <property type="entry name" value="HYDROXYPYRUVATE ISOMERASE"/>
    <property type="match status" value="1"/>
</dbReference>
<proteinExistence type="predicted"/>
<feature type="chain" id="PRO_5018787514" evidence="1">
    <location>
        <begin position="30"/>
        <end position="294"/>
    </location>
</feature>
<dbReference type="AlphaFoldDB" id="A0A3P3QSE3"/>
<keyword evidence="1" id="KW-0732">Signal</keyword>
<evidence type="ECO:0000259" key="2">
    <source>
        <dbReference type="Pfam" id="PF01261"/>
    </source>
</evidence>
<evidence type="ECO:0000313" key="4">
    <source>
        <dbReference type="Proteomes" id="UP000276260"/>
    </source>
</evidence>
<dbReference type="RefSeq" id="WP_046520322.1">
    <property type="nucleotide sequence ID" value="NZ_LAVS01000031.1"/>
</dbReference>
<feature type="domain" description="Xylose isomerase-like TIM barrel" evidence="2">
    <location>
        <begin position="61"/>
        <end position="286"/>
    </location>
</feature>
<evidence type="ECO:0000313" key="3">
    <source>
        <dbReference type="EMBL" id="RRJ23429.1"/>
    </source>
</evidence>
<evidence type="ECO:0000256" key="1">
    <source>
        <dbReference type="SAM" id="SignalP"/>
    </source>
</evidence>
<dbReference type="SUPFAM" id="SSF51658">
    <property type="entry name" value="Xylose isomerase-like"/>
    <property type="match status" value="1"/>
</dbReference>
<dbReference type="InterPro" id="IPR013022">
    <property type="entry name" value="Xyl_isomerase-like_TIM-brl"/>
</dbReference>
<dbReference type="OrthoDB" id="6258928at2"/>
<dbReference type="Proteomes" id="UP000276260">
    <property type="component" value="Unassembled WGS sequence"/>
</dbReference>
<keyword evidence="3" id="KW-0413">Isomerase</keyword>
<keyword evidence="4" id="KW-1185">Reference proteome</keyword>
<dbReference type="EMBL" id="RRCF01000001">
    <property type="protein sequence ID" value="RRJ23429.1"/>
    <property type="molecule type" value="Genomic_DNA"/>
</dbReference>
<dbReference type="InterPro" id="IPR050312">
    <property type="entry name" value="IolE/XylAMocC-like"/>
</dbReference>
<dbReference type="Gene3D" id="3.20.20.150">
    <property type="entry name" value="Divalent-metal-dependent TIM barrel enzymes"/>
    <property type="match status" value="1"/>
</dbReference>
<dbReference type="GO" id="GO:0016853">
    <property type="term" value="F:isomerase activity"/>
    <property type="evidence" value="ECO:0007669"/>
    <property type="project" value="UniProtKB-KW"/>
</dbReference>
<dbReference type="InterPro" id="IPR036237">
    <property type="entry name" value="Xyl_isomerase-like_sf"/>
</dbReference>
<protein>
    <submittedName>
        <fullName evidence="3">Sugar phosphate isomerase/epimerase</fullName>
    </submittedName>
</protein>
<name>A0A3P3QSE3_9GAMM</name>
<accession>A0A3P3QSE3</accession>
<dbReference type="Pfam" id="PF01261">
    <property type="entry name" value="AP_endonuc_2"/>
    <property type="match status" value="1"/>
</dbReference>
<feature type="signal peptide" evidence="1">
    <location>
        <begin position="1"/>
        <end position="29"/>
    </location>
</feature>
<dbReference type="PANTHER" id="PTHR12110:SF41">
    <property type="entry name" value="INOSOSE DEHYDRATASE"/>
    <property type="match status" value="1"/>
</dbReference>
<reference evidence="3 4" key="1">
    <citation type="submission" date="2018-11" db="EMBL/GenBank/DDBJ databases">
        <title>Draft genome analysis of Rheinheimera mesophila isolated from an industrial waste site.</title>
        <authorList>
            <person name="Yu Q."/>
            <person name="Qi Y."/>
            <person name="Zhang H."/>
            <person name="Lu Y."/>
            <person name="Pu J."/>
        </authorList>
    </citation>
    <scope>NUCLEOTIDE SEQUENCE [LARGE SCALE GENOMIC DNA]</scope>
    <source>
        <strain evidence="3 4">IITR13</strain>
    </source>
</reference>